<dbReference type="OrthoDB" id="10330245at2759"/>
<protein>
    <submittedName>
        <fullName evidence="1">Uncharacterized protein</fullName>
    </submittedName>
</protein>
<accession>C5K7D5</accession>
<keyword evidence="2" id="KW-1185">Reference proteome</keyword>
<proteinExistence type="predicted"/>
<gene>
    <name evidence="1" type="ORF">Pmar_PMAR012451</name>
</gene>
<reference evidence="1 2" key="1">
    <citation type="submission" date="2008-07" db="EMBL/GenBank/DDBJ databases">
        <authorList>
            <person name="El-Sayed N."/>
            <person name="Caler E."/>
            <person name="Inman J."/>
            <person name="Amedeo P."/>
            <person name="Hass B."/>
            <person name="Wortman J."/>
        </authorList>
    </citation>
    <scope>NUCLEOTIDE SEQUENCE [LARGE SCALE GENOMIC DNA]</scope>
    <source>
        <strain evidence="2">ATCC 50983 / TXsc</strain>
    </source>
</reference>
<dbReference type="InParanoid" id="C5K7D5"/>
<evidence type="ECO:0000313" key="2">
    <source>
        <dbReference type="Proteomes" id="UP000007800"/>
    </source>
</evidence>
<dbReference type="GeneID" id="9039731"/>
<organism evidence="2">
    <name type="scientific">Perkinsus marinus (strain ATCC 50983 / TXsc)</name>
    <dbReference type="NCBI Taxonomy" id="423536"/>
    <lineage>
        <taxon>Eukaryota</taxon>
        <taxon>Sar</taxon>
        <taxon>Alveolata</taxon>
        <taxon>Perkinsozoa</taxon>
        <taxon>Perkinsea</taxon>
        <taxon>Perkinsida</taxon>
        <taxon>Perkinsidae</taxon>
        <taxon>Perkinsus</taxon>
    </lineage>
</organism>
<name>C5K7D5_PERM5</name>
<sequence length="134" mass="15176">MVPEGRALGRMYENLAERRESLSEGALKPLQLVVERDRLMALDGNRRLAVLKALHCRHPEVFDGWLDECHVLISPSTARLKRKITTSPMIDGRTVRFEAHARVSDEVPYWARGLYFVNSGPAFTRGMLLDDISG</sequence>
<dbReference type="EMBL" id="GG671079">
    <property type="protein sequence ID" value="EER19470.1"/>
    <property type="molecule type" value="Genomic_DNA"/>
</dbReference>
<dbReference type="Proteomes" id="UP000007800">
    <property type="component" value="Unassembled WGS sequence"/>
</dbReference>
<dbReference type="AlphaFoldDB" id="C5K7D5"/>
<evidence type="ECO:0000313" key="1">
    <source>
        <dbReference type="EMBL" id="EER19470.1"/>
    </source>
</evidence>
<dbReference type="RefSeq" id="XP_002787674.1">
    <property type="nucleotide sequence ID" value="XM_002787628.1"/>
</dbReference>